<protein>
    <submittedName>
        <fullName evidence="1">Uncharacterized protein</fullName>
    </submittedName>
</protein>
<dbReference type="EMBL" id="SOAG01000032">
    <property type="protein sequence ID" value="TDS52172.1"/>
    <property type="molecule type" value="Genomic_DNA"/>
</dbReference>
<proteinExistence type="predicted"/>
<organism evidence="1 2">
    <name type="scientific">Myroides indicus</name>
    <dbReference type="NCBI Taxonomy" id="1323422"/>
    <lineage>
        <taxon>Bacteria</taxon>
        <taxon>Pseudomonadati</taxon>
        <taxon>Bacteroidota</taxon>
        <taxon>Flavobacteriia</taxon>
        <taxon>Flavobacteriales</taxon>
        <taxon>Flavobacteriaceae</taxon>
        <taxon>Myroides</taxon>
    </lineage>
</organism>
<name>A0A4V3E7M3_9FLAO</name>
<evidence type="ECO:0000313" key="2">
    <source>
        <dbReference type="Proteomes" id="UP000295215"/>
    </source>
</evidence>
<keyword evidence="2" id="KW-1185">Reference proteome</keyword>
<sequence length="36" mass="4250">MKNELLKAFTVTTKGFFVIKTFRYSAETVRGNYFQL</sequence>
<dbReference type="Proteomes" id="UP000295215">
    <property type="component" value="Unassembled WGS sequence"/>
</dbReference>
<evidence type="ECO:0000313" key="1">
    <source>
        <dbReference type="EMBL" id="TDS52172.1"/>
    </source>
</evidence>
<reference evidence="1 2" key="1">
    <citation type="submission" date="2019-03" db="EMBL/GenBank/DDBJ databases">
        <title>Genomic Encyclopedia of Archaeal and Bacterial Type Strains, Phase II (KMG-II): from individual species to whole genera.</title>
        <authorList>
            <person name="Goeker M."/>
        </authorList>
    </citation>
    <scope>NUCLEOTIDE SEQUENCE [LARGE SCALE GENOMIC DNA]</scope>
    <source>
        <strain evidence="1 2">DSM 28213</strain>
    </source>
</reference>
<dbReference type="AlphaFoldDB" id="A0A4V3E7M3"/>
<comment type="caution">
    <text evidence="1">The sequence shown here is derived from an EMBL/GenBank/DDBJ whole genome shotgun (WGS) entry which is preliminary data.</text>
</comment>
<accession>A0A4V3E7M3</accession>
<gene>
    <name evidence="1" type="ORF">C8P70_13216</name>
</gene>